<feature type="transmembrane region" description="Helical" evidence="1">
    <location>
        <begin position="200"/>
        <end position="219"/>
    </location>
</feature>
<dbReference type="EMBL" id="GG662514">
    <property type="protein sequence ID" value="EWS72419.1"/>
    <property type="molecule type" value="Genomic_DNA"/>
</dbReference>
<proteinExistence type="predicted"/>
<evidence type="ECO:0000313" key="3">
    <source>
        <dbReference type="Proteomes" id="UP000009168"/>
    </source>
</evidence>
<dbReference type="KEGG" id="tet:TTHERM_000773299"/>
<dbReference type="GeneID" id="24440609"/>
<keyword evidence="1 2" id="KW-0812">Transmembrane</keyword>
<name>W7XHA2_TETTS</name>
<gene>
    <name evidence="2" type="ORF">TTHERM_000773299</name>
</gene>
<dbReference type="Proteomes" id="UP000009168">
    <property type="component" value="Unassembled WGS sequence"/>
</dbReference>
<evidence type="ECO:0000313" key="2">
    <source>
        <dbReference type="EMBL" id="EWS72419.1"/>
    </source>
</evidence>
<dbReference type="InParanoid" id="W7XHA2"/>
<feature type="transmembrane region" description="Helical" evidence="1">
    <location>
        <begin position="119"/>
        <end position="140"/>
    </location>
</feature>
<sequence length="273" mass="32260">MQANQVACFNSFYNKLKSKKYTEKMQEKGNSNKKFVLNNKVKNYQSISQLFLEFYSTKSFKLVRKRNRGIVLGIILLALENLFIFLACISKINTDTIDKNLDKLVCLFKRIICYEFLRIIFLIINFTLLLVLLLLIIVFFQKQKKQYDSSQKLLFQKSRIKVHKYHFNYFNLLKKYFSLFALIYRQIIFLPLLYISACQIFSLLNFVNFLITLFIEIAINDSDYEFTLKSADFLSRPYSKSSNLIILFDLLVIFVVQMGGSIIINKLNKLTIF</sequence>
<organism evidence="2 3">
    <name type="scientific">Tetrahymena thermophila (strain SB210)</name>
    <dbReference type="NCBI Taxonomy" id="312017"/>
    <lineage>
        <taxon>Eukaryota</taxon>
        <taxon>Sar</taxon>
        <taxon>Alveolata</taxon>
        <taxon>Ciliophora</taxon>
        <taxon>Intramacronucleata</taxon>
        <taxon>Oligohymenophorea</taxon>
        <taxon>Hymenostomatida</taxon>
        <taxon>Tetrahymenina</taxon>
        <taxon>Tetrahymenidae</taxon>
        <taxon>Tetrahymena</taxon>
    </lineage>
</organism>
<dbReference type="AlphaFoldDB" id="W7XHA2"/>
<keyword evidence="3" id="KW-1185">Reference proteome</keyword>
<feature type="transmembrane region" description="Helical" evidence="1">
    <location>
        <begin position="244"/>
        <end position="264"/>
    </location>
</feature>
<reference evidence="3" key="1">
    <citation type="journal article" date="2006" name="PLoS Biol.">
        <title>Macronuclear genome sequence of the ciliate Tetrahymena thermophila, a model eukaryote.</title>
        <authorList>
            <person name="Eisen J.A."/>
            <person name="Coyne R.S."/>
            <person name="Wu M."/>
            <person name="Wu D."/>
            <person name="Thiagarajan M."/>
            <person name="Wortman J.R."/>
            <person name="Badger J.H."/>
            <person name="Ren Q."/>
            <person name="Amedeo P."/>
            <person name="Jones K.M."/>
            <person name="Tallon L.J."/>
            <person name="Delcher A.L."/>
            <person name="Salzberg S.L."/>
            <person name="Silva J.C."/>
            <person name="Haas B.J."/>
            <person name="Majoros W.H."/>
            <person name="Farzad M."/>
            <person name="Carlton J.M."/>
            <person name="Smith R.K. Jr."/>
            <person name="Garg J."/>
            <person name="Pearlman R.E."/>
            <person name="Karrer K.M."/>
            <person name="Sun L."/>
            <person name="Manning G."/>
            <person name="Elde N.C."/>
            <person name="Turkewitz A.P."/>
            <person name="Asai D.J."/>
            <person name="Wilkes D.E."/>
            <person name="Wang Y."/>
            <person name="Cai H."/>
            <person name="Collins K."/>
            <person name="Stewart B.A."/>
            <person name="Lee S.R."/>
            <person name="Wilamowska K."/>
            <person name="Weinberg Z."/>
            <person name="Ruzzo W.L."/>
            <person name="Wloga D."/>
            <person name="Gaertig J."/>
            <person name="Frankel J."/>
            <person name="Tsao C.-C."/>
            <person name="Gorovsky M.A."/>
            <person name="Keeling P.J."/>
            <person name="Waller R.F."/>
            <person name="Patron N.J."/>
            <person name="Cherry J.M."/>
            <person name="Stover N.A."/>
            <person name="Krieger C.J."/>
            <person name="del Toro C."/>
            <person name="Ryder H.F."/>
            <person name="Williamson S.C."/>
            <person name="Barbeau R.A."/>
            <person name="Hamilton E.P."/>
            <person name="Orias E."/>
        </authorList>
    </citation>
    <scope>NUCLEOTIDE SEQUENCE [LARGE SCALE GENOMIC DNA]</scope>
    <source>
        <strain evidence="3">SB210</strain>
    </source>
</reference>
<dbReference type="RefSeq" id="XP_012655046.1">
    <property type="nucleotide sequence ID" value="XM_012799592.1"/>
</dbReference>
<protein>
    <submittedName>
        <fullName evidence="2">Transmembrane protein, putative</fullName>
    </submittedName>
</protein>
<feature type="transmembrane region" description="Helical" evidence="1">
    <location>
        <begin position="70"/>
        <end position="92"/>
    </location>
</feature>
<feature type="transmembrane region" description="Helical" evidence="1">
    <location>
        <begin position="176"/>
        <end position="194"/>
    </location>
</feature>
<keyword evidence="1" id="KW-0472">Membrane</keyword>
<accession>W7XHA2</accession>
<keyword evidence="1" id="KW-1133">Transmembrane helix</keyword>
<evidence type="ECO:0000256" key="1">
    <source>
        <dbReference type="SAM" id="Phobius"/>
    </source>
</evidence>